<dbReference type="Proteomes" id="UP000037510">
    <property type="component" value="Unassembled WGS sequence"/>
</dbReference>
<dbReference type="GO" id="GO:0040003">
    <property type="term" value="P:chitin-based cuticle development"/>
    <property type="evidence" value="ECO:0007669"/>
    <property type="project" value="TreeGrafter"/>
</dbReference>
<dbReference type="SMART" id="SM00690">
    <property type="entry name" value="DM5"/>
    <property type="match status" value="1"/>
</dbReference>
<dbReference type="PANTHER" id="PTHR31927">
    <property type="entry name" value="FI07246P-RELATED-RELATED"/>
    <property type="match status" value="1"/>
</dbReference>
<name>A0A0L7KX75_OPEBR</name>
<proteinExistence type="predicted"/>
<organism evidence="3 4">
    <name type="scientific">Operophtera brumata</name>
    <name type="common">Winter moth</name>
    <name type="synonym">Phalaena brumata</name>
    <dbReference type="NCBI Taxonomy" id="104452"/>
    <lineage>
        <taxon>Eukaryota</taxon>
        <taxon>Metazoa</taxon>
        <taxon>Ecdysozoa</taxon>
        <taxon>Arthropoda</taxon>
        <taxon>Hexapoda</taxon>
        <taxon>Insecta</taxon>
        <taxon>Pterygota</taxon>
        <taxon>Neoptera</taxon>
        <taxon>Endopterygota</taxon>
        <taxon>Lepidoptera</taxon>
        <taxon>Glossata</taxon>
        <taxon>Ditrysia</taxon>
        <taxon>Geometroidea</taxon>
        <taxon>Geometridae</taxon>
        <taxon>Larentiinae</taxon>
        <taxon>Operophtera</taxon>
    </lineage>
</organism>
<reference evidence="3 4" key="1">
    <citation type="journal article" date="2015" name="Genome Biol. Evol.">
        <title>The genome of winter moth (Operophtera brumata) provides a genomic perspective on sexual dimorphism and phenology.</title>
        <authorList>
            <person name="Derks M.F."/>
            <person name="Smit S."/>
            <person name="Salis L."/>
            <person name="Schijlen E."/>
            <person name="Bossers A."/>
            <person name="Mateman C."/>
            <person name="Pijl A.S."/>
            <person name="de Ridder D."/>
            <person name="Groenen M.A."/>
            <person name="Visser M.E."/>
            <person name="Megens H.J."/>
        </authorList>
    </citation>
    <scope>NUCLEOTIDE SEQUENCE [LARGE SCALE GENOMIC DNA]</scope>
    <source>
        <strain evidence="3">WM2013NL</strain>
        <tissue evidence="3">Head and thorax</tissue>
    </source>
</reference>
<keyword evidence="4" id="KW-1185">Reference proteome</keyword>
<evidence type="ECO:0000259" key="2">
    <source>
        <dbReference type="SMART" id="SM00690"/>
    </source>
</evidence>
<dbReference type="InterPro" id="IPR004145">
    <property type="entry name" value="DUF243"/>
</dbReference>
<evidence type="ECO:0000313" key="4">
    <source>
        <dbReference type="Proteomes" id="UP000037510"/>
    </source>
</evidence>
<feature type="region of interest" description="Disordered" evidence="1">
    <location>
        <begin position="492"/>
        <end position="521"/>
    </location>
</feature>
<gene>
    <name evidence="3" type="ORF">OBRU01_13018</name>
</gene>
<dbReference type="OrthoDB" id="6376010at2759"/>
<sequence length="521" mass="53852">MHLIDYIIEYLNLSENVILAVLAVVAADVSHLGYHYKVPQTSYGVPSYQVGGSSGHYSGYGNSGHGVNYKGSEGQYLGSSFSHGDHSGPSHLTGDAQLSASTLNSGVATGFGSGSGSSFGSGLGVGYANGYGSGSNTGYSSGLSSGFSSGLGGGSGFSNGQYYQTVGGPSTVQPIYLSGSNQYQTTQYQSGEKYQQFYQVQSNEPAQVYKHFYVHSAPEEPELPKPRTPIVVPPPQKHYKIIFVKTPNAESHSSQIVPVQPQNEEKTIVYVLVKKPEEHREVIVPKVEQKPPTKPEVYFIKYNNKEDSQAVINNIVNDYNKPGQSVSYATGGSVGSPVVAGFPSSQSSGSGYISGSSGLLNVPSSTFSDIPSYPSGGFSNGYSKYPSSSTGSSFTSGSSDTLFNKFGSSIGSNSGLSSGISSGLSNGISSGLSSGSGLSSLISSSQSDSSVQAPILSSSVSAQSFGVNDSGSDAGAEASSLFGGVSAPSISTTSGHDDLHTVSASQGLPHETYGVPKFRIE</sequence>
<dbReference type="Pfam" id="PF03103">
    <property type="entry name" value="DUF243"/>
    <property type="match status" value="1"/>
</dbReference>
<dbReference type="STRING" id="104452.A0A0L7KX75"/>
<accession>A0A0L7KX75</accession>
<dbReference type="GO" id="GO:0008010">
    <property type="term" value="F:structural constituent of chitin-based larval cuticle"/>
    <property type="evidence" value="ECO:0007669"/>
    <property type="project" value="TreeGrafter"/>
</dbReference>
<dbReference type="EMBL" id="JTDY01004809">
    <property type="protein sequence ID" value="KOB67725.1"/>
    <property type="molecule type" value="Genomic_DNA"/>
</dbReference>
<dbReference type="PANTHER" id="PTHR31927:SF13">
    <property type="entry name" value="TWEEDLEBETA"/>
    <property type="match status" value="1"/>
</dbReference>
<comment type="caution">
    <text evidence="3">The sequence shown here is derived from an EMBL/GenBank/DDBJ whole genome shotgun (WGS) entry which is preliminary data.</text>
</comment>
<dbReference type="AlphaFoldDB" id="A0A0L7KX75"/>
<feature type="domain" description="DUF243" evidence="2">
    <location>
        <begin position="206"/>
        <end position="305"/>
    </location>
</feature>
<dbReference type="GO" id="GO:0062129">
    <property type="term" value="C:chitin-based extracellular matrix"/>
    <property type="evidence" value="ECO:0007669"/>
    <property type="project" value="TreeGrafter"/>
</dbReference>
<evidence type="ECO:0000256" key="1">
    <source>
        <dbReference type="SAM" id="MobiDB-lite"/>
    </source>
</evidence>
<evidence type="ECO:0000313" key="3">
    <source>
        <dbReference type="EMBL" id="KOB67725.1"/>
    </source>
</evidence>
<protein>
    <submittedName>
        <fullName evidence="3">Cuticular protein PpolCPT1</fullName>
    </submittedName>
</protein>